<dbReference type="GO" id="GO:0016989">
    <property type="term" value="F:sigma factor antagonist activity"/>
    <property type="evidence" value="ECO:0007669"/>
    <property type="project" value="TreeGrafter"/>
</dbReference>
<evidence type="ECO:0000313" key="5">
    <source>
        <dbReference type="Proteomes" id="UP000270046"/>
    </source>
</evidence>
<dbReference type="Gene3D" id="2.60.120.1440">
    <property type="match status" value="1"/>
</dbReference>
<dbReference type="Pfam" id="PF04773">
    <property type="entry name" value="FecR"/>
    <property type="match status" value="1"/>
</dbReference>
<keyword evidence="1" id="KW-1133">Transmembrane helix</keyword>
<proteinExistence type="predicted"/>
<sequence length="382" mass="42247">MELDIETLLTRYRDGRCTADERVVVERFLLDHAATSGPTLSRSARWSLDRRIRDRVQQVTGVALEVNTFKRLWQIHRLSFAAAASVILISSLVILVFREKTPSAVVFAGSQTIKAGSNQAVLTLANGKRVMLSGKSEADTIRQPGTLLTVTPAGLLTYRSPKTGVTEVLVNSVETAAGGQWQLILQDGTRVWLNSRTKISYPTVFNAKERQVKLDGEAYFEVSRDEKRPFIVTSGTQRLRVLGTHFNISAYPEDKIIKSTLLSGSVMITDTVTRADALLKPGMQAALYSGTVSVKKVEADDAIDWQRGLFVFDSAELGEVMRKLSRWYGCRIIFENTADARIRIGGSVSRSASIGKVLEKVSAVGHVRFEVRENEVKVISNN</sequence>
<dbReference type="Gene3D" id="3.55.50.30">
    <property type="match status" value="1"/>
</dbReference>
<dbReference type="RefSeq" id="WP_119408072.1">
    <property type="nucleotide sequence ID" value="NZ_CP032869.1"/>
</dbReference>
<keyword evidence="1" id="KW-0472">Membrane</keyword>
<dbReference type="EMBL" id="CP032869">
    <property type="protein sequence ID" value="AYL94353.1"/>
    <property type="molecule type" value="Genomic_DNA"/>
</dbReference>
<dbReference type="InterPro" id="IPR006860">
    <property type="entry name" value="FecR"/>
</dbReference>
<dbReference type="InterPro" id="IPR032508">
    <property type="entry name" value="FecR_C"/>
</dbReference>
<dbReference type="AlphaFoldDB" id="A0A494VSL9"/>
<evidence type="ECO:0000313" key="4">
    <source>
        <dbReference type="EMBL" id="AYL94353.1"/>
    </source>
</evidence>
<dbReference type="PANTHER" id="PTHR30273:SF2">
    <property type="entry name" value="PROTEIN FECR"/>
    <property type="match status" value="1"/>
</dbReference>
<reference evidence="4 5" key="1">
    <citation type="submission" date="2018-10" db="EMBL/GenBank/DDBJ databases">
        <title>Genome sequencing of Mucilaginibacter sp. HYN0043.</title>
        <authorList>
            <person name="Kim M."/>
            <person name="Yi H."/>
        </authorList>
    </citation>
    <scope>NUCLEOTIDE SEQUENCE [LARGE SCALE GENOMIC DNA]</scope>
    <source>
        <strain evidence="4 5">HYN0043</strain>
    </source>
</reference>
<protein>
    <submittedName>
        <fullName evidence="4">DUF4974 domain-containing protein</fullName>
    </submittedName>
</protein>
<keyword evidence="5" id="KW-1185">Reference proteome</keyword>
<gene>
    <name evidence="4" type="ORF">HYN43_003150</name>
</gene>
<name>A0A494VSL9_9SPHI</name>
<organism evidence="4 5">
    <name type="scientific">Mucilaginibacter celer</name>
    <dbReference type="NCBI Taxonomy" id="2305508"/>
    <lineage>
        <taxon>Bacteria</taxon>
        <taxon>Pseudomonadati</taxon>
        <taxon>Bacteroidota</taxon>
        <taxon>Sphingobacteriia</taxon>
        <taxon>Sphingobacteriales</taxon>
        <taxon>Sphingobacteriaceae</taxon>
        <taxon>Mucilaginibacter</taxon>
    </lineage>
</organism>
<evidence type="ECO:0000256" key="1">
    <source>
        <dbReference type="SAM" id="Phobius"/>
    </source>
</evidence>
<keyword evidence="1" id="KW-0812">Transmembrane</keyword>
<dbReference type="KEGG" id="muh:HYN43_003150"/>
<dbReference type="FunFam" id="2.60.120.1440:FF:000001">
    <property type="entry name" value="Putative anti-sigma factor"/>
    <property type="match status" value="1"/>
</dbReference>
<accession>A0A494VSL9</accession>
<feature type="domain" description="Protein FecR C-terminal" evidence="3">
    <location>
        <begin position="310"/>
        <end position="377"/>
    </location>
</feature>
<dbReference type="OrthoDB" id="1099963at2"/>
<dbReference type="PANTHER" id="PTHR30273">
    <property type="entry name" value="PERIPLASMIC SIGNAL SENSOR AND SIGMA FACTOR ACTIVATOR FECR-RELATED"/>
    <property type="match status" value="1"/>
</dbReference>
<feature type="domain" description="FecR protein" evidence="2">
    <location>
        <begin position="173"/>
        <end position="266"/>
    </location>
</feature>
<dbReference type="Pfam" id="PF16344">
    <property type="entry name" value="FecR_C"/>
    <property type="match status" value="1"/>
</dbReference>
<dbReference type="PIRSF" id="PIRSF018266">
    <property type="entry name" value="FecR"/>
    <property type="match status" value="1"/>
</dbReference>
<feature type="transmembrane region" description="Helical" evidence="1">
    <location>
        <begin position="78"/>
        <end position="97"/>
    </location>
</feature>
<dbReference type="Proteomes" id="UP000270046">
    <property type="component" value="Chromosome"/>
</dbReference>
<evidence type="ECO:0000259" key="3">
    <source>
        <dbReference type="Pfam" id="PF16344"/>
    </source>
</evidence>
<dbReference type="InterPro" id="IPR012373">
    <property type="entry name" value="Ferrdict_sens_TM"/>
</dbReference>
<evidence type="ECO:0000259" key="2">
    <source>
        <dbReference type="Pfam" id="PF04773"/>
    </source>
</evidence>